<organism evidence="2 3">
    <name type="scientific">Lithospermum erythrorhizon</name>
    <name type="common">Purple gromwell</name>
    <name type="synonym">Lithospermum officinale var. erythrorhizon</name>
    <dbReference type="NCBI Taxonomy" id="34254"/>
    <lineage>
        <taxon>Eukaryota</taxon>
        <taxon>Viridiplantae</taxon>
        <taxon>Streptophyta</taxon>
        <taxon>Embryophyta</taxon>
        <taxon>Tracheophyta</taxon>
        <taxon>Spermatophyta</taxon>
        <taxon>Magnoliopsida</taxon>
        <taxon>eudicotyledons</taxon>
        <taxon>Gunneridae</taxon>
        <taxon>Pentapetalae</taxon>
        <taxon>asterids</taxon>
        <taxon>lamiids</taxon>
        <taxon>Boraginales</taxon>
        <taxon>Boraginaceae</taxon>
        <taxon>Boraginoideae</taxon>
        <taxon>Lithospermeae</taxon>
        <taxon>Lithospermum</taxon>
    </lineage>
</organism>
<gene>
    <name evidence="2" type="ORF">LIER_38984</name>
</gene>
<proteinExistence type="predicted"/>
<feature type="region of interest" description="Disordered" evidence="1">
    <location>
        <begin position="77"/>
        <end position="96"/>
    </location>
</feature>
<protein>
    <submittedName>
        <fullName evidence="2">Uncharacterized protein</fullName>
    </submittedName>
</protein>
<evidence type="ECO:0000313" key="2">
    <source>
        <dbReference type="EMBL" id="GAA0160147.1"/>
    </source>
</evidence>
<dbReference type="EMBL" id="BAABME010020344">
    <property type="protein sequence ID" value="GAA0160147.1"/>
    <property type="molecule type" value="Genomic_DNA"/>
</dbReference>
<evidence type="ECO:0000256" key="1">
    <source>
        <dbReference type="SAM" id="MobiDB-lite"/>
    </source>
</evidence>
<feature type="compositionally biased region" description="Low complexity" evidence="1">
    <location>
        <begin position="38"/>
        <end position="50"/>
    </location>
</feature>
<dbReference type="AlphaFoldDB" id="A0AAV3Q7W7"/>
<name>A0AAV3Q7W7_LITER</name>
<evidence type="ECO:0000313" key="3">
    <source>
        <dbReference type="Proteomes" id="UP001454036"/>
    </source>
</evidence>
<dbReference type="Proteomes" id="UP001454036">
    <property type="component" value="Unassembled WGS sequence"/>
</dbReference>
<reference evidence="2 3" key="1">
    <citation type="submission" date="2024-01" db="EMBL/GenBank/DDBJ databases">
        <title>The complete chloroplast genome sequence of Lithospermum erythrorhizon: insights into the phylogenetic relationship among Boraginaceae species and the maternal lineages of purple gromwells.</title>
        <authorList>
            <person name="Okada T."/>
            <person name="Watanabe K."/>
        </authorList>
    </citation>
    <scope>NUCLEOTIDE SEQUENCE [LARGE SCALE GENOMIC DNA]</scope>
</reference>
<feature type="region of interest" description="Disordered" evidence="1">
    <location>
        <begin position="1"/>
        <end position="52"/>
    </location>
</feature>
<comment type="caution">
    <text evidence="2">The sequence shown here is derived from an EMBL/GenBank/DDBJ whole genome shotgun (WGS) entry which is preliminary data.</text>
</comment>
<feature type="compositionally biased region" description="Acidic residues" evidence="1">
    <location>
        <begin position="86"/>
        <end position="96"/>
    </location>
</feature>
<keyword evidence="3" id="KW-1185">Reference proteome</keyword>
<sequence>MKRFNKKYFAGGDNSGGYDRRFDNGKRNNKLIGGSSLNGTQPQQNTQNQGKGIQCRKYEGFGYIQVQFPNYIKKQTKSYYSTHSDDDTDDEEGRNE</sequence>
<accession>A0AAV3Q7W7</accession>